<dbReference type="GO" id="GO:0030170">
    <property type="term" value="F:pyridoxal phosphate binding"/>
    <property type="evidence" value="ECO:0007669"/>
    <property type="project" value="InterPro"/>
</dbReference>
<evidence type="ECO:0000256" key="6">
    <source>
        <dbReference type="PIRSR" id="PIRSR001434-2"/>
    </source>
</evidence>
<protein>
    <submittedName>
        <fullName evidence="8">Cystathionine beta-lyase</fullName>
        <ecNumber evidence="8">4.4.1.8</ecNumber>
    </submittedName>
</protein>
<dbReference type="InterPro" id="IPR015424">
    <property type="entry name" value="PyrdxlP-dep_Trfase"/>
</dbReference>
<comment type="cofactor">
    <cofactor evidence="1 7">
        <name>pyridoxal 5'-phosphate</name>
        <dbReference type="ChEBI" id="CHEBI:597326"/>
    </cofactor>
</comment>
<dbReference type="FunFam" id="3.40.640.10:FF:000046">
    <property type="entry name" value="Cystathionine gamma-lyase"/>
    <property type="match status" value="1"/>
</dbReference>
<feature type="modified residue" description="N6-(pyridoxal phosphate)lysine" evidence="6">
    <location>
        <position position="208"/>
    </location>
</feature>
<organism evidence="8 9">
    <name type="scientific">Sphingomonas edaphi</name>
    <dbReference type="NCBI Taxonomy" id="2315689"/>
    <lineage>
        <taxon>Bacteria</taxon>
        <taxon>Pseudomonadati</taxon>
        <taxon>Pseudomonadota</taxon>
        <taxon>Alphaproteobacteria</taxon>
        <taxon>Sphingomonadales</taxon>
        <taxon>Sphingomonadaceae</taxon>
        <taxon>Sphingomonas</taxon>
    </lineage>
</organism>
<dbReference type="Pfam" id="PF01053">
    <property type="entry name" value="Cys_Met_Meta_PP"/>
    <property type="match status" value="1"/>
</dbReference>
<evidence type="ECO:0000313" key="8">
    <source>
        <dbReference type="EMBL" id="RIX31494.1"/>
    </source>
</evidence>
<dbReference type="PANTHER" id="PTHR43500:SF1">
    <property type="entry name" value="CYSTATHIONINE BETA-LYASE-RELATED"/>
    <property type="match status" value="1"/>
</dbReference>
<evidence type="ECO:0000256" key="5">
    <source>
        <dbReference type="ARBA" id="ARBA00047517"/>
    </source>
</evidence>
<dbReference type="InterPro" id="IPR000277">
    <property type="entry name" value="Cys/Met-Metab_PyrdxlP-dep_enz"/>
</dbReference>
<dbReference type="PANTHER" id="PTHR43500">
    <property type="entry name" value="CYSTATHIONINE BETA-LYASE-RELATED"/>
    <property type="match status" value="1"/>
</dbReference>
<evidence type="ECO:0000256" key="1">
    <source>
        <dbReference type="ARBA" id="ARBA00001933"/>
    </source>
</evidence>
<keyword evidence="3 6" id="KW-0663">Pyridoxal phosphate</keyword>
<evidence type="ECO:0000256" key="4">
    <source>
        <dbReference type="ARBA" id="ARBA00023239"/>
    </source>
</evidence>
<dbReference type="InterPro" id="IPR015422">
    <property type="entry name" value="PyrdxlP-dep_Trfase_small"/>
</dbReference>
<evidence type="ECO:0000256" key="2">
    <source>
        <dbReference type="ARBA" id="ARBA00009077"/>
    </source>
</evidence>
<dbReference type="NCBIfam" id="NF005456">
    <property type="entry name" value="PRK07050.1"/>
    <property type="match status" value="1"/>
</dbReference>
<comment type="similarity">
    <text evidence="2 7">Belongs to the trans-sulfuration enzymes family.</text>
</comment>
<name>A0A418Q101_9SPHN</name>
<dbReference type="GO" id="GO:0019346">
    <property type="term" value="P:transsulfuration"/>
    <property type="evidence" value="ECO:0007669"/>
    <property type="project" value="InterPro"/>
</dbReference>
<dbReference type="Gene3D" id="3.40.640.10">
    <property type="entry name" value="Type I PLP-dependent aspartate aminotransferase-like (Major domain)"/>
    <property type="match status" value="1"/>
</dbReference>
<dbReference type="PIRSF" id="PIRSF001434">
    <property type="entry name" value="CGS"/>
    <property type="match status" value="1"/>
</dbReference>
<proteinExistence type="inferred from homology"/>
<evidence type="ECO:0000313" key="9">
    <source>
        <dbReference type="Proteomes" id="UP000285023"/>
    </source>
</evidence>
<dbReference type="Proteomes" id="UP000285023">
    <property type="component" value="Unassembled WGS sequence"/>
</dbReference>
<dbReference type="OrthoDB" id="9790858at2"/>
<dbReference type="InterPro" id="IPR015421">
    <property type="entry name" value="PyrdxlP-dep_Trfase_major"/>
</dbReference>
<keyword evidence="9" id="KW-1185">Reference proteome</keyword>
<dbReference type="NCBIfam" id="TIGR01324">
    <property type="entry name" value="cysta_beta_ly_B"/>
    <property type="match status" value="1"/>
</dbReference>
<comment type="catalytic activity">
    <reaction evidence="5">
        <text>L,L-cystathionine + H2O = L-homocysteine + pyruvate + NH4(+)</text>
        <dbReference type="Rhea" id="RHEA:13965"/>
        <dbReference type="ChEBI" id="CHEBI:15361"/>
        <dbReference type="ChEBI" id="CHEBI:15377"/>
        <dbReference type="ChEBI" id="CHEBI:28938"/>
        <dbReference type="ChEBI" id="CHEBI:58161"/>
        <dbReference type="ChEBI" id="CHEBI:58199"/>
    </reaction>
</comment>
<dbReference type="InterPro" id="IPR006233">
    <property type="entry name" value="Cys_b_lyase_bac"/>
</dbReference>
<comment type="caution">
    <text evidence="8">The sequence shown here is derived from an EMBL/GenBank/DDBJ whole genome shotgun (WGS) entry which is preliminary data.</text>
</comment>
<dbReference type="AlphaFoldDB" id="A0A418Q101"/>
<dbReference type="EC" id="4.4.1.8" evidence="8"/>
<dbReference type="EMBL" id="QXTF01000001">
    <property type="protein sequence ID" value="RIX31494.1"/>
    <property type="molecule type" value="Genomic_DNA"/>
</dbReference>
<reference evidence="8 9" key="1">
    <citation type="submission" date="2018-09" db="EMBL/GenBank/DDBJ databases">
        <title>Sphingomonas sp. DAC4.</title>
        <authorList>
            <person name="Seo T."/>
        </authorList>
    </citation>
    <scope>NUCLEOTIDE SEQUENCE [LARGE SCALE GENOMIC DNA]</scope>
    <source>
        <strain evidence="8 9">DAC4</strain>
    </source>
</reference>
<dbReference type="GO" id="GO:0047804">
    <property type="term" value="F:cysteine-S-conjugate beta-lyase activity"/>
    <property type="evidence" value="ECO:0007669"/>
    <property type="project" value="InterPro"/>
</dbReference>
<keyword evidence="4 8" id="KW-0456">Lyase</keyword>
<gene>
    <name evidence="8" type="ORF">D3M59_00210</name>
</gene>
<dbReference type="SUPFAM" id="SSF53383">
    <property type="entry name" value="PLP-dependent transferases"/>
    <property type="match status" value="1"/>
</dbReference>
<sequence>MTGRDKEKRRATRLIHPTDYASGDFSSLAVPTYRGSTTVFPSMSAVDRPTEDQYRYGIYGTPTARELALRIAAIEGADQTILAPSGLAAVSLALLAFCKSGGHLLVPASAYGPTRELADGLLKDLGIETEIYDPMAGSEIANLIREDTQLIWCESPGSITMEFQDVAAICAAAKARKVPVAIDNTYGAGVLFDAFAAGVDVSVQALTKYQGGHSDLLMGSVSTQGEDASRRVKRAADQLGMSVSPDDCSLVLRGLKTFDLRLRHLGESARTVADWLATQDAVSAVLHPAHRDCPGHDLWKRDWSGSASLFSIIFGRWNRDQVVRFVEALELFKIGYSWGGANSLVMTYHGLRRPTPETGPLLVRLNVGLEDPQDLIDDLEQAMAKAATR</sequence>
<accession>A0A418Q101</accession>
<dbReference type="Gene3D" id="3.90.1150.10">
    <property type="entry name" value="Aspartate Aminotransferase, domain 1"/>
    <property type="match status" value="1"/>
</dbReference>
<evidence type="ECO:0000256" key="7">
    <source>
        <dbReference type="RuleBase" id="RU362118"/>
    </source>
</evidence>
<dbReference type="RefSeq" id="WP_119530377.1">
    <property type="nucleotide sequence ID" value="NZ_QXTF01000001.1"/>
</dbReference>
<dbReference type="GO" id="GO:0019450">
    <property type="term" value="P:L-cysteine catabolic process to pyruvate"/>
    <property type="evidence" value="ECO:0007669"/>
    <property type="project" value="TreeGrafter"/>
</dbReference>
<evidence type="ECO:0000256" key="3">
    <source>
        <dbReference type="ARBA" id="ARBA00022898"/>
    </source>
</evidence>